<evidence type="ECO:0000256" key="2">
    <source>
        <dbReference type="ARBA" id="ARBA00005879"/>
    </source>
</evidence>
<evidence type="ECO:0000256" key="1">
    <source>
        <dbReference type="ARBA" id="ARBA00004953"/>
    </source>
</evidence>
<sequence length="244" mass="26657">MSAISPRLGQLYGISVGPGDPELITVKGLKRLQTSPVVAFPAGVRSPLGVAQRIIQPWLQPHQTLLPLDFPMVQDAPQLQRAWDQAAHRSLPYLQQGQDIAFVSEGDVSFYSTYTYLALTLKGLCPDLKTEAIPGVCSPLAAAAALEIPLTIQSDRLVVLPALYQGEDLAAALEQADVLVLMKVGAVYAQVWQLLQRLHLLDRSALIVHASQPQQKIYRDLTAYAHLAPPYFSLMIVQVKGAKF</sequence>
<comment type="pathway">
    <text evidence="1">Cofactor biosynthesis; adenosylcobalamin biosynthesis.</text>
</comment>
<feature type="domain" description="Tetrapyrrole methylase" evidence="8">
    <location>
        <begin position="11"/>
        <end position="220"/>
    </location>
</feature>
<dbReference type="InterPro" id="IPR035996">
    <property type="entry name" value="4pyrrol_Methylase_sf"/>
</dbReference>
<protein>
    <submittedName>
        <fullName evidence="9">Precorrin-2 C(20)-methyltransferase</fullName>
        <ecNumber evidence="9">2.1.1.130</ecNumber>
    </submittedName>
</protein>
<dbReference type="InterPro" id="IPR000878">
    <property type="entry name" value="4pyrrol_Mease"/>
</dbReference>
<gene>
    <name evidence="9" type="ORF">QQ91_0013730</name>
</gene>
<keyword evidence="10" id="KW-1185">Reference proteome</keyword>
<evidence type="ECO:0000256" key="4">
    <source>
        <dbReference type="ARBA" id="ARBA00022603"/>
    </source>
</evidence>
<evidence type="ECO:0000313" key="10">
    <source>
        <dbReference type="Proteomes" id="UP000031561"/>
    </source>
</evidence>
<dbReference type="CDD" id="cd11645">
    <property type="entry name" value="Precorrin_2_C20_MT"/>
    <property type="match status" value="1"/>
</dbReference>
<comment type="caution">
    <text evidence="9">The sequence shown here is derived from an EMBL/GenBank/DDBJ whole genome shotgun (WGS) entry which is preliminary data.</text>
</comment>
<dbReference type="PANTHER" id="PTHR43467:SF2">
    <property type="entry name" value="COBALT-PRECORRIN-2 C(20)-METHYLTRANSFERASE"/>
    <property type="match status" value="1"/>
</dbReference>
<dbReference type="RefSeq" id="WP_166275516.1">
    <property type="nucleotide sequence ID" value="NZ_JTHE03000079.1"/>
</dbReference>
<keyword evidence="3" id="KW-0169">Cobalamin biosynthesis</keyword>
<evidence type="ECO:0000313" key="9">
    <source>
        <dbReference type="EMBL" id="MCM1983877.1"/>
    </source>
</evidence>
<dbReference type="NCBIfam" id="TIGR01467">
    <property type="entry name" value="cobI_cbiL"/>
    <property type="match status" value="1"/>
</dbReference>
<evidence type="ECO:0000256" key="6">
    <source>
        <dbReference type="ARBA" id="ARBA00022691"/>
    </source>
</evidence>
<evidence type="ECO:0000256" key="7">
    <source>
        <dbReference type="PIRNR" id="PIRNR036427"/>
    </source>
</evidence>
<organism evidence="9 10">
    <name type="scientific">Lyngbya confervoides BDU141951</name>
    <dbReference type="NCBI Taxonomy" id="1574623"/>
    <lineage>
        <taxon>Bacteria</taxon>
        <taxon>Bacillati</taxon>
        <taxon>Cyanobacteriota</taxon>
        <taxon>Cyanophyceae</taxon>
        <taxon>Oscillatoriophycideae</taxon>
        <taxon>Oscillatoriales</taxon>
        <taxon>Microcoleaceae</taxon>
        <taxon>Lyngbya</taxon>
    </lineage>
</organism>
<dbReference type="InterPro" id="IPR014776">
    <property type="entry name" value="4pyrrole_Mease_sub2"/>
</dbReference>
<dbReference type="InterPro" id="IPR012382">
    <property type="entry name" value="CobI/CbiL"/>
</dbReference>
<dbReference type="InterPro" id="IPR014777">
    <property type="entry name" value="4pyrrole_Mease_sub1"/>
</dbReference>
<dbReference type="PANTHER" id="PTHR43467">
    <property type="entry name" value="COBALT-PRECORRIN-2 C(20)-METHYLTRANSFERASE"/>
    <property type="match status" value="1"/>
</dbReference>
<dbReference type="EC" id="2.1.1.130" evidence="9"/>
<evidence type="ECO:0000259" key="8">
    <source>
        <dbReference type="Pfam" id="PF00590"/>
    </source>
</evidence>
<dbReference type="AlphaFoldDB" id="A0ABD4T6J3"/>
<dbReference type="EMBL" id="JTHE03000079">
    <property type="protein sequence ID" value="MCM1983877.1"/>
    <property type="molecule type" value="Genomic_DNA"/>
</dbReference>
<keyword evidence="4 9" id="KW-0489">Methyltransferase</keyword>
<evidence type="ECO:0000256" key="5">
    <source>
        <dbReference type="ARBA" id="ARBA00022679"/>
    </source>
</evidence>
<dbReference type="GO" id="GO:0030788">
    <property type="term" value="F:precorrin-2 C20-methyltransferase activity"/>
    <property type="evidence" value="ECO:0007669"/>
    <property type="project" value="UniProtKB-EC"/>
</dbReference>
<dbReference type="SUPFAM" id="SSF53790">
    <property type="entry name" value="Tetrapyrrole methylase"/>
    <property type="match status" value="1"/>
</dbReference>
<keyword evidence="6" id="KW-0949">S-adenosyl-L-methionine</keyword>
<proteinExistence type="inferred from homology"/>
<dbReference type="NCBIfam" id="NF004614">
    <property type="entry name" value="PRK05948.1"/>
    <property type="match status" value="1"/>
</dbReference>
<dbReference type="InterPro" id="IPR006364">
    <property type="entry name" value="CobI/CbiL/CobIJ_dom"/>
</dbReference>
<name>A0ABD4T6J3_9CYAN</name>
<evidence type="ECO:0000256" key="3">
    <source>
        <dbReference type="ARBA" id="ARBA00022573"/>
    </source>
</evidence>
<dbReference type="GO" id="GO:0009236">
    <property type="term" value="P:cobalamin biosynthetic process"/>
    <property type="evidence" value="ECO:0007669"/>
    <property type="project" value="UniProtKB-UniRule"/>
</dbReference>
<dbReference type="PIRSF" id="PIRSF036427">
    <property type="entry name" value="Precrrn-2_mtase"/>
    <property type="match status" value="1"/>
</dbReference>
<keyword evidence="5 9" id="KW-0808">Transferase</keyword>
<dbReference type="Gene3D" id="3.30.950.10">
    <property type="entry name" value="Methyltransferase, Cobalt-precorrin-4 Transmethylase, Domain 2"/>
    <property type="match status" value="1"/>
</dbReference>
<reference evidence="9 10" key="1">
    <citation type="journal article" date="2015" name="Genome Announc.">
        <title>Draft Genome Sequence of Filamentous Marine Cyanobacterium Lyngbya confervoides Strain BDU141951.</title>
        <authorList>
            <person name="Chandrababunaidu M.M."/>
            <person name="Sen D."/>
            <person name="Tripathy S."/>
        </authorList>
    </citation>
    <scope>NUCLEOTIDE SEQUENCE [LARGE SCALE GENOMIC DNA]</scope>
    <source>
        <strain evidence="9 10">BDU141951</strain>
    </source>
</reference>
<dbReference type="Gene3D" id="3.40.1010.10">
    <property type="entry name" value="Cobalt-precorrin-4 Transmethylase, Domain 1"/>
    <property type="match status" value="1"/>
</dbReference>
<dbReference type="Pfam" id="PF00590">
    <property type="entry name" value="TP_methylase"/>
    <property type="match status" value="1"/>
</dbReference>
<dbReference type="Proteomes" id="UP000031561">
    <property type="component" value="Unassembled WGS sequence"/>
</dbReference>
<comment type="similarity">
    <text evidence="2 7">Belongs to the precorrin methyltransferase family.</text>
</comment>
<accession>A0ABD4T6J3</accession>
<dbReference type="GO" id="GO:0032259">
    <property type="term" value="P:methylation"/>
    <property type="evidence" value="ECO:0007669"/>
    <property type="project" value="UniProtKB-KW"/>
</dbReference>